<dbReference type="EMBL" id="WBZC01000049">
    <property type="protein sequence ID" value="KAB3532382.1"/>
    <property type="molecule type" value="Genomic_DNA"/>
</dbReference>
<dbReference type="SMART" id="SM00387">
    <property type="entry name" value="HATPase_c"/>
    <property type="match status" value="1"/>
</dbReference>
<dbReference type="EC" id="2.7.13.3" evidence="3"/>
<evidence type="ECO:0000256" key="14">
    <source>
        <dbReference type="SAM" id="Phobius"/>
    </source>
</evidence>
<keyword evidence="13 14" id="KW-0472">Membrane</keyword>
<evidence type="ECO:0000256" key="12">
    <source>
        <dbReference type="ARBA" id="ARBA00023012"/>
    </source>
</evidence>
<keyword evidence="7 14" id="KW-0812">Transmembrane</keyword>
<dbReference type="RefSeq" id="WP_151861863.1">
    <property type="nucleotide sequence ID" value="NZ_WBZC01000049.1"/>
</dbReference>
<keyword evidence="12" id="KW-0902">Two-component regulatory system</keyword>
<evidence type="ECO:0000256" key="11">
    <source>
        <dbReference type="ARBA" id="ARBA00022989"/>
    </source>
</evidence>
<feature type="transmembrane region" description="Helical" evidence="14">
    <location>
        <begin position="20"/>
        <end position="38"/>
    </location>
</feature>
<dbReference type="SUPFAM" id="SSF55874">
    <property type="entry name" value="ATPase domain of HSP90 chaperone/DNA topoisomerase II/histidine kinase"/>
    <property type="match status" value="1"/>
</dbReference>
<evidence type="ECO:0000256" key="2">
    <source>
        <dbReference type="ARBA" id="ARBA00004651"/>
    </source>
</evidence>
<evidence type="ECO:0000256" key="8">
    <source>
        <dbReference type="ARBA" id="ARBA00022741"/>
    </source>
</evidence>
<proteinExistence type="predicted"/>
<dbReference type="InterPro" id="IPR003660">
    <property type="entry name" value="HAMP_dom"/>
</dbReference>
<comment type="catalytic activity">
    <reaction evidence="1">
        <text>ATP + protein L-histidine = ADP + protein N-phospho-L-histidine.</text>
        <dbReference type="EC" id="2.7.13.3"/>
    </reaction>
</comment>
<dbReference type="PROSITE" id="PS50885">
    <property type="entry name" value="HAMP"/>
    <property type="match status" value="1"/>
</dbReference>
<evidence type="ECO:0000256" key="9">
    <source>
        <dbReference type="ARBA" id="ARBA00022777"/>
    </source>
</evidence>
<organism evidence="17 18">
    <name type="scientific">Alkaliphilus pronyensis</name>
    <dbReference type="NCBI Taxonomy" id="1482732"/>
    <lineage>
        <taxon>Bacteria</taxon>
        <taxon>Bacillati</taxon>
        <taxon>Bacillota</taxon>
        <taxon>Clostridia</taxon>
        <taxon>Peptostreptococcales</taxon>
        <taxon>Natronincolaceae</taxon>
        <taxon>Alkaliphilus</taxon>
    </lineage>
</organism>
<keyword evidence="5" id="KW-0597">Phosphoprotein</keyword>
<dbReference type="OrthoDB" id="9762826at2"/>
<evidence type="ECO:0000313" key="18">
    <source>
        <dbReference type="Proteomes" id="UP000432715"/>
    </source>
</evidence>
<gene>
    <name evidence="17" type="ORF">F8154_12010</name>
</gene>
<evidence type="ECO:0000259" key="15">
    <source>
        <dbReference type="PROSITE" id="PS50109"/>
    </source>
</evidence>
<dbReference type="GO" id="GO:0000155">
    <property type="term" value="F:phosphorelay sensor kinase activity"/>
    <property type="evidence" value="ECO:0007669"/>
    <property type="project" value="InterPro"/>
</dbReference>
<dbReference type="CDD" id="cd06225">
    <property type="entry name" value="HAMP"/>
    <property type="match status" value="1"/>
</dbReference>
<evidence type="ECO:0000256" key="1">
    <source>
        <dbReference type="ARBA" id="ARBA00000085"/>
    </source>
</evidence>
<feature type="domain" description="HAMP" evidence="16">
    <location>
        <begin position="67"/>
        <end position="119"/>
    </location>
</feature>
<keyword evidence="9 17" id="KW-0418">Kinase</keyword>
<keyword evidence="10" id="KW-0067">ATP-binding</keyword>
<evidence type="ECO:0000256" key="10">
    <source>
        <dbReference type="ARBA" id="ARBA00022840"/>
    </source>
</evidence>
<dbReference type="InterPro" id="IPR036890">
    <property type="entry name" value="HATPase_C_sf"/>
</dbReference>
<evidence type="ECO:0000256" key="13">
    <source>
        <dbReference type="ARBA" id="ARBA00023136"/>
    </source>
</evidence>
<dbReference type="GO" id="GO:0005886">
    <property type="term" value="C:plasma membrane"/>
    <property type="evidence" value="ECO:0007669"/>
    <property type="project" value="UniProtKB-SubCell"/>
</dbReference>
<comment type="caution">
    <text evidence="17">The sequence shown here is derived from an EMBL/GenBank/DDBJ whole genome shotgun (WGS) entry which is preliminary data.</text>
</comment>
<dbReference type="SUPFAM" id="SSF158472">
    <property type="entry name" value="HAMP domain-like"/>
    <property type="match status" value="1"/>
</dbReference>
<dbReference type="GO" id="GO:0005524">
    <property type="term" value="F:ATP binding"/>
    <property type="evidence" value="ECO:0007669"/>
    <property type="project" value="UniProtKB-KW"/>
</dbReference>
<keyword evidence="6" id="KW-0808">Transferase</keyword>
<evidence type="ECO:0000313" key="17">
    <source>
        <dbReference type="EMBL" id="KAB3532382.1"/>
    </source>
</evidence>
<dbReference type="InterPro" id="IPR003661">
    <property type="entry name" value="HisK_dim/P_dom"/>
</dbReference>
<feature type="domain" description="Histidine kinase" evidence="15">
    <location>
        <begin position="127"/>
        <end position="335"/>
    </location>
</feature>
<keyword evidence="4" id="KW-1003">Cell membrane</keyword>
<dbReference type="Pfam" id="PF00672">
    <property type="entry name" value="HAMP"/>
    <property type="match status" value="1"/>
</dbReference>
<dbReference type="Gene3D" id="3.30.565.10">
    <property type="entry name" value="Histidine kinase-like ATPase, C-terminal domain"/>
    <property type="match status" value="1"/>
</dbReference>
<dbReference type="Proteomes" id="UP000432715">
    <property type="component" value="Unassembled WGS sequence"/>
</dbReference>
<dbReference type="InterPro" id="IPR005467">
    <property type="entry name" value="His_kinase_dom"/>
</dbReference>
<comment type="subcellular location">
    <subcellularLocation>
        <location evidence="2">Cell membrane</location>
        <topology evidence="2">Multi-pass membrane protein</topology>
    </subcellularLocation>
</comment>
<evidence type="ECO:0000256" key="5">
    <source>
        <dbReference type="ARBA" id="ARBA00022553"/>
    </source>
</evidence>
<keyword evidence="18" id="KW-1185">Reference proteome</keyword>
<keyword evidence="8" id="KW-0547">Nucleotide-binding</keyword>
<dbReference type="Pfam" id="PF02518">
    <property type="entry name" value="HATPase_c"/>
    <property type="match status" value="1"/>
</dbReference>
<keyword evidence="11 14" id="KW-1133">Transmembrane helix</keyword>
<dbReference type="Gene3D" id="1.10.287.130">
    <property type="match status" value="1"/>
</dbReference>
<dbReference type="PANTHER" id="PTHR45528:SF1">
    <property type="entry name" value="SENSOR HISTIDINE KINASE CPXA"/>
    <property type="match status" value="1"/>
</dbReference>
<dbReference type="AlphaFoldDB" id="A0A6I0F655"/>
<dbReference type="CDD" id="cd00082">
    <property type="entry name" value="HisKA"/>
    <property type="match status" value="1"/>
</dbReference>
<protein>
    <recommendedName>
        <fullName evidence="3">histidine kinase</fullName>
        <ecNumber evidence="3">2.7.13.3</ecNumber>
    </recommendedName>
</protein>
<dbReference type="InterPro" id="IPR003594">
    <property type="entry name" value="HATPase_dom"/>
</dbReference>
<feature type="transmembrane region" description="Helical" evidence="14">
    <location>
        <begin position="44"/>
        <end position="65"/>
    </location>
</feature>
<evidence type="ECO:0000256" key="4">
    <source>
        <dbReference type="ARBA" id="ARBA00022475"/>
    </source>
</evidence>
<dbReference type="Pfam" id="PF00512">
    <property type="entry name" value="HisKA"/>
    <property type="match status" value="1"/>
</dbReference>
<dbReference type="PANTHER" id="PTHR45528">
    <property type="entry name" value="SENSOR HISTIDINE KINASE CPXA"/>
    <property type="match status" value="1"/>
</dbReference>
<dbReference type="Gene3D" id="6.10.340.10">
    <property type="match status" value="1"/>
</dbReference>
<dbReference type="InterPro" id="IPR050398">
    <property type="entry name" value="HssS/ArlS-like"/>
</dbReference>
<evidence type="ECO:0000256" key="6">
    <source>
        <dbReference type="ARBA" id="ARBA00022679"/>
    </source>
</evidence>
<dbReference type="InterPro" id="IPR036097">
    <property type="entry name" value="HisK_dim/P_sf"/>
</dbReference>
<accession>A0A6I0F655</accession>
<evidence type="ECO:0000256" key="7">
    <source>
        <dbReference type="ARBA" id="ARBA00022692"/>
    </source>
</evidence>
<evidence type="ECO:0000256" key="3">
    <source>
        <dbReference type="ARBA" id="ARBA00012438"/>
    </source>
</evidence>
<evidence type="ECO:0000259" key="16">
    <source>
        <dbReference type="PROSITE" id="PS50885"/>
    </source>
</evidence>
<dbReference type="SMART" id="SM00304">
    <property type="entry name" value="HAMP"/>
    <property type="match status" value="1"/>
</dbReference>
<dbReference type="SUPFAM" id="SSF47384">
    <property type="entry name" value="Homodimeric domain of signal transducing histidine kinase"/>
    <property type="match status" value="1"/>
</dbReference>
<reference evidence="17 18" key="1">
    <citation type="submission" date="2019-10" db="EMBL/GenBank/DDBJ databases">
        <title>Alkaliphilus serpentinus sp. nov. and Alkaliphilus pronyensis sp. nov., two novel anaerobic alkaliphilic species isolated from the serpentinized-hosted hydrothermal field of the Prony Bay (New Caledonia).</title>
        <authorList>
            <person name="Postec A."/>
        </authorList>
    </citation>
    <scope>NUCLEOTIDE SEQUENCE [LARGE SCALE GENOMIC DNA]</scope>
    <source>
        <strain evidence="17 18">LacV</strain>
    </source>
</reference>
<dbReference type="SMART" id="SM00388">
    <property type="entry name" value="HisKA"/>
    <property type="match status" value="1"/>
</dbReference>
<dbReference type="PROSITE" id="PS50109">
    <property type="entry name" value="HIS_KIN"/>
    <property type="match status" value="1"/>
</dbReference>
<sequence length="335" mass="37739">MNKKSRSSSWFYIYPINKKIFLLSKIIIGACILAYIIASAFSGWISEFIFVFLLIILILAWDMVLARMVSSPIHEISKAAQRMADLDFSQPCKLNTKDELQTLGDNLNTTATNLQYALAQRKELTDTLSHELKTPIGVIRAYAEGLKDAVPDKQIVYSQVIVEETEKMAGMINALLDLSSLEVGTTMMKIEKFDFVELVETVAGREYVDSPSGPFHLSYSLPDEPVFVEADQTRLQQVLHNFMGNAKKFVSKNGNIHIKVSILEGLMQFSIYNDGPYLTDDVWIKFHRDKSEINRNGSGLGLAISAQILSMHKAEYGMLNKENGAEFYFKLPITQ</sequence>
<name>A0A6I0F655_9FIRM</name>